<dbReference type="PANTHER" id="PTHR30349">
    <property type="entry name" value="PHAGE INTEGRASE-RELATED"/>
    <property type="match status" value="1"/>
</dbReference>
<dbReference type="EMBL" id="CP022601">
    <property type="protein sequence ID" value="AXJ12856.1"/>
    <property type="molecule type" value="Genomic_DNA"/>
</dbReference>
<evidence type="ECO:0000256" key="6">
    <source>
        <dbReference type="ARBA" id="ARBA00023125"/>
    </source>
</evidence>
<reference evidence="12 13" key="1">
    <citation type="submission" date="2017-07" db="EMBL/GenBank/DDBJ databases">
        <title>Streptococcus pluranimalium as cause of bovine abortion.</title>
        <authorList>
            <person name="Rodriguez Campos S."/>
            <person name="Gobeli Brawand S."/>
            <person name="Brodard I."/>
            <person name="Rychener L."/>
            <person name="Perreten V."/>
        </authorList>
    </citation>
    <scope>NUCLEOTIDE SEQUENCE [LARGE SCALE GENOMIC DNA]</scope>
    <source>
        <strain evidence="12 13">14A0014</strain>
    </source>
</reference>
<dbReference type="GO" id="GO:0007059">
    <property type="term" value="P:chromosome segregation"/>
    <property type="evidence" value="ECO:0007669"/>
    <property type="project" value="UniProtKB-KW"/>
</dbReference>
<dbReference type="InterPro" id="IPR050090">
    <property type="entry name" value="Tyrosine_recombinase_XerCD"/>
</dbReference>
<dbReference type="SUPFAM" id="SSF56349">
    <property type="entry name" value="DNA breaking-rejoining enzymes"/>
    <property type="match status" value="1"/>
</dbReference>
<dbReference type="GO" id="GO:0003677">
    <property type="term" value="F:DNA binding"/>
    <property type="evidence" value="ECO:0007669"/>
    <property type="project" value="UniProtKB-UniRule"/>
</dbReference>
<evidence type="ECO:0000256" key="8">
    <source>
        <dbReference type="ARBA" id="ARBA00023306"/>
    </source>
</evidence>
<keyword evidence="6 9" id="KW-0238">DNA-binding</keyword>
<dbReference type="PROSITE" id="PS51900">
    <property type="entry name" value="CB"/>
    <property type="match status" value="1"/>
</dbReference>
<keyword evidence="7" id="KW-0233">DNA recombination</keyword>
<evidence type="ECO:0000313" key="13">
    <source>
        <dbReference type="Proteomes" id="UP000255411"/>
    </source>
</evidence>
<dbReference type="RefSeq" id="WP_115130083.1">
    <property type="nucleotide sequence ID" value="NZ_CP022601.1"/>
</dbReference>
<evidence type="ECO:0000259" key="10">
    <source>
        <dbReference type="PROSITE" id="PS51898"/>
    </source>
</evidence>
<gene>
    <name evidence="12" type="primary">xerD_1</name>
    <name evidence="12" type="ORF">Sp14A_09350</name>
</gene>
<organism evidence="12 13">
    <name type="scientific">Streptococcus pluranimalium</name>
    <dbReference type="NCBI Taxonomy" id="82348"/>
    <lineage>
        <taxon>Bacteria</taxon>
        <taxon>Bacillati</taxon>
        <taxon>Bacillota</taxon>
        <taxon>Bacilli</taxon>
        <taxon>Lactobacillales</taxon>
        <taxon>Streptococcaceae</taxon>
        <taxon>Streptococcus</taxon>
    </lineage>
</organism>
<feature type="domain" description="Tyr recombinase" evidence="10">
    <location>
        <begin position="96"/>
        <end position="285"/>
    </location>
</feature>
<evidence type="ECO:0000259" key="11">
    <source>
        <dbReference type="PROSITE" id="PS51900"/>
    </source>
</evidence>
<keyword evidence="2" id="KW-0963">Cytoplasm</keyword>
<dbReference type="PROSITE" id="PS51898">
    <property type="entry name" value="TYR_RECOMBINASE"/>
    <property type="match status" value="1"/>
</dbReference>
<dbReference type="GO" id="GO:0006310">
    <property type="term" value="P:DNA recombination"/>
    <property type="evidence" value="ECO:0007669"/>
    <property type="project" value="UniProtKB-KW"/>
</dbReference>
<dbReference type="GO" id="GO:0005737">
    <property type="term" value="C:cytoplasm"/>
    <property type="evidence" value="ECO:0007669"/>
    <property type="project" value="UniProtKB-SubCell"/>
</dbReference>
<dbReference type="Pfam" id="PF02899">
    <property type="entry name" value="Phage_int_SAM_1"/>
    <property type="match status" value="1"/>
</dbReference>
<dbReference type="Gene3D" id="1.10.150.130">
    <property type="match status" value="1"/>
</dbReference>
<evidence type="ECO:0000256" key="2">
    <source>
        <dbReference type="ARBA" id="ARBA00022490"/>
    </source>
</evidence>
<dbReference type="InterPro" id="IPR010998">
    <property type="entry name" value="Integrase_recombinase_N"/>
</dbReference>
<sequence>MDYTIISTYLDYCKSHKRLSSHTIRAYKNDLLQFYSSNQMSVENYIKQLTDSAIKTSTLKRKIASLKVFYNYLEAQNLINHNPFKQLRFHFRTEKTLPKTITQDILKKIFYNLKHKVMNAKTAYQKEKAERNLLIISLLLSTGIRISELCHIRLQNIDINNQTLHIMGKGKKERMIFLGDEATVLLLKSYLVNYCNQTDNYLFPGKFSQKPLTEQSVRLVLKSLQEQMNLSTSITPHMFRHSFATMLLDSAVDIRYIQQILGHSSIAITQIYTHVSQSKQKEILTSCNPIASIHSS</sequence>
<dbReference type="Gene3D" id="1.10.443.10">
    <property type="entry name" value="Intergrase catalytic core"/>
    <property type="match status" value="1"/>
</dbReference>
<evidence type="ECO:0000256" key="7">
    <source>
        <dbReference type="ARBA" id="ARBA00023172"/>
    </source>
</evidence>
<dbReference type="InterPro" id="IPR013762">
    <property type="entry name" value="Integrase-like_cat_sf"/>
</dbReference>
<keyword evidence="4" id="KW-0159">Chromosome partition</keyword>
<keyword evidence="8" id="KW-0131">Cell cycle</keyword>
<dbReference type="PANTHER" id="PTHR30349:SF77">
    <property type="entry name" value="TYROSINE RECOMBINASE XERC"/>
    <property type="match status" value="1"/>
</dbReference>
<accession>A0A345VJF4</accession>
<dbReference type="GO" id="GO:0051301">
    <property type="term" value="P:cell division"/>
    <property type="evidence" value="ECO:0007669"/>
    <property type="project" value="UniProtKB-KW"/>
</dbReference>
<proteinExistence type="predicted"/>
<evidence type="ECO:0000313" key="12">
    <source>
        <dbReference type="EMBL" id="AXJ12856.1"/>
    </source>
</evidence>
<keyword evidence="5" id="KW-0229">DNA integration</keyword>
<dbReference type="Proteomes" id="UP000255411">
    <property type="component" value="Chromosome"/>
</dbReference>
<evidence type="ECO:0000256" key="1">
    <source>
        <dbReference type="ARBA" id="ARBA00004496"/>
    </source>
</evidence>
<dbReference type="GO" id="GO:0015074">
    <property type="term" value="P:DNA integration"/>
    <property type="evidence" value="ECO:0007669"/>
    <property type="project" value="UniProtKB-KW"/>
</dbReference>
<evidence type="ECO:0000256" key="3">
    <source>
        <dbReference type="ARBA" id="ARBA00022618"/>
    </source>
</evidence>
<dbReference type="InterPro" id="IPR044068">
    <property type="entry name" value="CB"/>
</dbReference>
<dbReference type="Pfam" id="PF00589">
    <property type="entry name" value="Phage_integrase"/>
    <property type="match status" value="1"/>
</dbReference>
<dbReference type="InterPro" id="IPR004107">
    <property type="entry name" value="Integrase_SAM-like_N"/>
</dbReference>
<keyword evidence="3" id="KW-0132">Cell division</keyword>
<protein>
    <submittedName>
        <fullName evidence="12">Tyrosine recombinase XerD</fullName>
    </submittedName>
</protein>
<dbReference type="InterPro" id="IPR011010">
    <property type="entry name" value="DNA_brk_join_enz"/>
</dbReference>
<name>A0A345VJF4_9STRE</name>
<evidence type="ECO:0000256" key="4">
    <source>
        <dbReference type="ARBA" id="ARBA00022829"/>
    </source>
</evidence>
<evidence type="ECO:0000256" key="9">
    <source>
        <dbReference type="PROSITE-ProRule" id="PRU01248"/>
    </source>
</evidence>
<dbReference type="AlphaFoldDB" id="A0A345VJF4"/>
<comment type="subcellular location">
    <subcellularLocation>
        <location evidence="1">Cytoplasm</location>
    </subcellularLocation>
</comment>
<dbReference type="InterPro" id="IPR002104">
    <property type="entry name" value="Integrase_catalytic"/>
</dbReference>
<feature type="domain" description="Core-binding (CB)" evidence="11">
    <location>
        <begin position="1"/>
        <end position="74"/>
    </location>
</feature>
<evidence type="ECO:0000256" key="5">
    <source>
        <dbReference type="ARBA" id="ARBA00022908"/>
    </source>
</evidence>